<dbReference type="InterPro" id="IPR025857">
    <property type="entry name" value="MacB_PCD"/>
</dbReference>
<evidence type="ECO:0000256" key="4">
    <source>
        <dbReference type="ARBA" id="ARBA00022989"/>
    </source>
</evidence>
<evidence type="ECO:0000256" key="2">
    <source>
        <dbReference type="ARBA" id="ARBA00022475"/>
    </source>
</evidence>
<accession>A0A951IVG8</accession>
<evidence type="ECO:0000256" key="1">
    <source>
        <dbReference type="ARBA" id="ARBA00004651"/>
    </source>
</evidence>
<dbReference type="Pfam" id="PF02687">
    <property type="entry name" value="FtsX"/>
    <property type="match status" value="2"/>
</dbReference>
<dbReference type="PANTHER" id="PTHR30572">
    <property type="entry name" value="MEMBRANE COMPONENT OF TRANSPORTER-RELATED"/>
    <property type="match status" value="1"/>
</dbReference>
<dbReference type="InterPro" id="IPR050250">
    <property type="entry name" value="Macrolide_Exporter_MacB"/>
</dbReference>
<keyword evidence="10" id="KW-1185">Reference proteome</keyword>
<keyword evidence="4 6" id="KW-1133">Transmembrane helix</keyword>
<keyword evidence="5 6" id="KW-0472">Membrane</keyword>
<protein>
    <submittedName>
        <fullName evidence="9">ABC transporter permease</fullName>
    </submittedName>
</protein>
<feature type="domain" description="MacB-like periplasmic core" evidence="8">
    <location>
        <begin position="21"/>
        <end position="240"/>
    </location>
</feature>
<feature type="transmembrane region" description="Helical" evidence="6">
    <location>
        <begin position="667"/>
        <end position="688"/>
    </location>
</feature>
<dbReference type="InterPro" id="IPR003838">
    <property type="entry name" value="ABC3_permease_C"/>
</dbReference>
<dbReference type="EMBL" id="RPHB01000002">
    <property type="protein sequence ID" value="MBW3467062.1"/>
    <property type="molecule type" value="Genomic_DNA"/>
</dbReference>
<dbReference type="Pfam" id="PF12704">
    <property type="entry name" value="MacB_PCD"/>
    <property type="match status" value="1"/>
</dbReference>
<feature type="transmembrane region" description="Helical" evidence="6">
    <location>
        <begin position="429"/>
        <end position="448"/>
    </location>
</feature>
<dbReference type="Proteomes" id="UP000727490">
    <property type="component" value="Unassembled WGS sequence"/>
</dbReference>
<feature type="transmembrane region" description="Helical" evidence="6">
    <location>
        <begin position="20"/>
        <end position="41"/>
    </location>
</feature>
<evidence type="ECO:0000313" key="9">
    <source>
        <dbReference type="EMBL" id="MBW3467062.1"/>
    </source>
</evidence>
<evidence type="ECO:0000259" key="8">
    <source>
        <dbReference type="Pfam" id="PF12704"/>
    </source>
</evidence>
<feature type="transmembrane region" description="Helical" evidence="6">
    <location>
        <begin position="752"/>
        <end position="774"/>
    </location>
</feature>
<evidence type="ECO:0000256" key="3">
    <source>
        <dbReference type="ARBA" id="ARBA00022692"/>
    </source>
</evidence>
<dbReference type="PANTHER" id="PTHR30572:SF18">
    <property type="entry name" value="ABC-TYPE MACROLIDE FAMILY EXPORT SYSTEM PERMEASE COMPONENT 2"/>
    <property type="match status" value="1"/>
</dbReference>
<feature type="transmembrane region" description="Helical" evidence="6">
    <location>
        <begin position="284"/>
        <end position="303"/>
    </location>
</feature>
<feature type="transmembrane region" description="Helical" evidence="6">
    <location>
        <begin position="720"/>
        <end position="740"/>
    </location>
</feature>
<feature type="transmembrane region" description="Helical" evidence="6">
    <location>
        <begin position="372"/>
        <end position="396"/>
    </location>
</feature>
<evidence type="ECO:0000256" key="5">
    <source>
        <dbReference type="ARBA" id="ARBA00023136"/>
    </source>
</evidence>
<dbReference type="RefSeq" id="WP_219287269.1">
    <property type="nucleotide sequence ID" value="NZ_RPHB01000002.1"/>
</dbReference>
<name>A0A951IVG8_9BACT</name>
<feature type="transmembrane region" description="Helical" evidence="6">
    <location>
        <begin position="340"/>
        <end position="360"/>
    </location>
</feature>
<evidence type="ECO:0000313" key="10">
    <source>
        <dbReference type="Proteomes" id="UP000727490"/>
    </source>
</evidence>
<gene>
    <name evidence="9" type="ORF">EGN73_04460</name>
</gene>
<feature type="domain" description="ABC3 transporter permease C-terminal" evidence="7">
    <location>
        <begin position="671"/>
        <end position="784"/>
    </location>
</feature>
<sequence length="791" mass="88320">MFYNYLLIAWRNFAKRKAYAGINIFGLSLGISSCLLVFALVTHIRSFDNFHQHSEHTYRLVTNSFEGTREYYTSGVPAVLPEAFLNDFPETDLSVMISGGHNGLLTVNAPDGERRLMESNIAFTTDDFFAVFDRKITTGETLDMLKSPNQAVISNKYAEKLFGKENPVGNTFQFQKGDVYAVTAVMEDFPVNTDFPFDIFLSYENLRKSREEGGWMSIYSDDQFYVVLDPQAKNQVQASLPGFVDKYLGDNNTLNREHVLQPLSEIHFDERYGNFGYQVAPQSITIMFGVAIFLLITACINFINLSTALSGKRAKEVGLRKVFGGQKSHIIGQFLSETSLITLFSLMTAFVLAGTALPYLNNFLGTKAEFTVLFTPMGICTMLSIWLVVSIISGAYPSLTISQLNPIRAIKEQSQSKQTGSYTMRKGLVIFQFMITQFFIIGTLVLVMQMNHLRSGDLGFQKDAVVTFSIPERDKEKSNLLAERLRNLNGISAVSLSFTEPASTSTSSTNAILKESGEEYTVYIKPADEYYLDTYGLQLMAGENLIREDSVSRYLVTEAFARKAGFENPEEMLGTYINIGGIDAPVTGLLRDFYTKSLKSEIEPMAIFNNPHLFSTVGLKIGNANANMVLAEAENIFSGLYPEFGFEYMFLDEKIARFYEAEERLTLLFLIFSCIAVAVGCIGLYGLVSFMASVRVKEIGVRKVLGASSAQVLGIFTKEYVSLLLIAFLLAAPLATFVMKKWLENYASKIELSYELYLLSIIIVAMIAFTTVGYRSIKAAWSNPVHALKSE</sequence>
<feature type="domain" description="ABC3 transporter permease C-terminal" evidence="7">
    <location>
        <begin position="290"/>
        <end position="406"/>
    </location>
</feature>
<keyword evidence="3 6" id="KW-0812">Transmembrane</keyword>
<dbReference type="GO" id="GO:0022857">
    <property type="term" value="F:transmembrane transporter activity"/>
    <property type="evidence" value="ECO:0007669"/>
    <property type="project" value="TreeGrafter"/>
</dbReference>
<dbReference type="AlphaFoldDB" id="A0A951IVG8"/>
<comment type="caution">
    <text evidence="9">The sequence shown here is derived from an EMBL/GenBank/DDBJ whole genome shotgun (WGS) entry which is preliminary data.</text>
</comment>
<evidence type="ECO:0000256" key="6">
    <source>
        <dbReference type="SAM" id="Phobius"/>
    </source>
</evidence>
<keyword evidence="2" id="KW-1003">Cell membrane</keyword>
<comment type="subcellular location">
    <subcellularLocation>
        <location evidence="1">Cell membrane</location>
        <topology evidence="1">Multi-pass membrane protein</topology>
    </subcellularLocation>
</comment>
<evidence type="ECO:0000259" key="7">
    <source>
        <dbReference type="Pfam" id="PF02687"/>
    </source>
</evidence>
<proteinExistence type="predicted"/>
<reference evidence="9 10" key="1">
    <citation type="journal article" date="2020" name="Syst. Appl. Microbiol.">
        <title>Arthrospiribacter ruber gen. nov., sp. nov., a novel bacterium isolated from Arthrospira cultures.</title>
        <authorList>
            <person name="Waleron M."/>
            <person name="Misztak A."/>
            <person name="Waleron M.M."/>
            <person name="Furmaniak M."/>
            <person name="Mrozik A."/>
            <person name="Waleron K."/>
        </authorList>
    </citation>
    <scope>NUCLEOTIDE SEQUENCE [LARGE SCALE GENOMIC DNA]</scope>
    <source>
        <strain evidence="9 10">DPMB0001</strain>
    </source>
</reference>
<dbReference type="GO" id="GO:0005886">
    <property type="term" value="C:plasma membrane"/>
    <property type="evidence" value="ECO:0007669"/>
    <property type="project" value="UniProtKB-SubCell"/>
</dbReference>
<organism evidence="9 10">
    <name type="scientific">Arthrospiribacter ruber</name>
    <dbReference type="NCBI Taxonomy" id="2487934"/>
    <lineage>
        <taxon>Bacteria</taxon>
        <taxon>Pseudomonadati</taxon>
        <taxon>Bacteroidota</taxon>
        <taxon>Cytophagia</taxon>
        <taxon>Cytophagales</taxon>
        <taxon>Cyclobacteriaceae</taxon>
        <taxon>Arthrospiribacter</taxon>
    </lineage>
</organism>